<evidence type="ECO:0000256" key="1">
    <source>
        <dbReference type="ARBA" id="ARBA00001917"/>
    </source>
</evidence>
<dbReference type="SUPFAM" id="SSF50475">
    <property type="entry name" value="FMN-binding split barrel"/>
    <property type="match status" value="1"/>
</dbReference>
<protein>
    <submittedName>
        <fullName evidence="6">Flavin reductase family protein</fullName>
    </submittedName>
</protein>
<evidence type="ECO:0000313" key="7">
    <source>
        <dbReference type="Proteomes" id="UP000434850"/>
    </source>
</evidence>
<dbReference type="PANTHER" id="PTHR33798:SF5">
    <property type="entry name" value="FLAVIN REDUCTASE LIKE DOMAIN-CONTAINING PROTEIN"/>
    <property type="match status" value="1"/>
</dbReference>
<evidence type="ECO:0000256" key="4">
    <source>
        <dbReference type="ARBA" id="ARBA00038054"/>
    </source>
</evidence>
<feature type="domain" description="Flavin reductase like" evidence="5">
    <location>
        <begin position="30"/>
        <end position="161"/>
    </location>
</feature>
<evidence type="ECO:0000313" key="6">
    <source>
        <dbReference type="EMBL" id="MVN91298.1"/>
    </source>
</evidence>
<dbReference type="OrthoDB" id="5293996at2"/>
<dbReference type="InterPro" id="IPR012349">
    <property type="entry name" value="Split_barrel_FMN-bd"/>
</dbReference>
<dbReference type="InterPro" id="IPR002563">
    <property type="entry name" value="Flavin_Rdtase-like_dom"/>
</dbReference>
<comment type="similarity">
    <text evidence="4">Belongs to the flavoredoxin family.</text>
</comment>
<sequence length="211" mass="23286">MTVINAQQIDGMEKAYRTALMNSITGYKPLNLLGTVNNDNRTNLCIVSSVFHMGSNPSLLGMVIRPERPHNDTLKNIKITGEYTLNNVMCDFYKEAHQTSASYESGVSEFDECGFDEYYHEGFKSPFVRQSSLKIGLRLQEMIDVKLNGTTIVIGKVELLIANDEVIQTNGDVDHIIAGSAAGSGLDAYFKTVQLDKLAYAKPERAPASIL</sequence>
<accession>A0A6I4IBI9</accession>
<dbReference type="GO" id="GO:0016646">
    <property type="term" value="F:oxidoreductase activity, acting on the CH-NH group of donors, NAD or NADP as acceptor"/>
    <property type="evidence" value="ECO:0007669"/>
    <property type="project" value="UniProtKB-ARBA"/>
</dbReference>
<evidence type="ECO:0000256" key="3">
    <source>
        <dbReference type="ARBA" id="ARBA00022643"/>
    </source>
</evidence>
<dbReference type="EMBL" id="WQLA01000003">
    <property type="protein sequence ID" value="MVN91298.1"/>
    <property type="molecule type" value="Genomic_DNA"/>
</dbReference>
<keyword evidence="3" id="KW-0288">FMN</keyword>
<name>A0A6I4IBI9_9SPHI</name>
<dbReference type="Proteomes" id="UP000434850">
    <property type="component" value="Unassembled WGS sequence"/>
</dbReference>
<dbReference type="GO" id="GO:0010181">
    <property type="term" value="F:FMN binding"/>
    <property type="evidence" value="ECO:0007669"/>
    <property type="project" value="InterPro"/>
</dbReference>
<dbReference type="RefSeq" id="WP_157541489.1">
    <property type="nucleotide sequence ID" value="NZ_WQLA01000003.1"/>
</dbReference>
<comment type="caution">
    <text evidence="6">The sequence shown here is derived from an EMBL/GenBank/DDBJ whole genome shotgun (WGS) entry which is preliminary data.</text>
</comment>
<reference evidence="6 7" key="1">
    <citation type="submission" date="2019-12" db="EMBL/GenBank/DDBJ databases">
        <title>Mucilaginibacter sp. HME9299 genome sequencing and assembly.</title>
        <authorList>
            <person name="Kang H."/>
            <person name="Kim H."/>
            <person name="Joh K."/>
        </authorList>
    </citation>
    <scope>NUCLEOTIDE SEQUENCE [LARGE SCALE GENOMIC DNA]</scope>
    <source>
        <strain evidence="6 7">HME9299</strain>
    </source>
</reference>
<keyword evidence="7" id="KW-1185">Reference proteome</keyword>
<dbReference type="Pfam" id="PF01613">
    <property type="entry name" value="Flavin_Reduct"/>
    <property type="match status" value="1"/>
</dbReference>
<dbReference type="PANTHER" id="PTHR33798">
    <property type="entry name" value="FLAVOPROTEIN OXYGENASE"/>
    <property type="match status" value="1"/>
</dbReference>
<comment type="cofactor">
    <cofactor evidence="1">
        <name>FMN</name>
        <dbReference type="ChEBI" id="CHEBI:58210"/>
    </cofactor>
</comment>
<proteinExistence type="inferred from homology"/>
<gene>
    <name evidence="6" type="ORF">GO816_09215</name>
</gene>
<dbReference type="AlphaFoldDB" id="A0A6I4IBI9"/>
<keyword evidence="2" id="KW-0285">Flavoprotein</keyword>
<dbReference type="Gene3D" id="2.30.110.10">
    <property type="entry name" value="Electron Transport, Fmn-binding Protein, Chain A"/>
    <property type="match status" value="1"/>
</dbReference>
<evidence type="ECO:0000259" key="5">
    <source>
        <dbReference type="Pfam" id="PF01613"/>
    </source>
</evidence>
<evidence type="ECO:0000256" key="2">
    <source>
        <dbReference type="ARBA" id="ARBA00022630"/>
    </source>
</evidence>
<organism evidence="6 7">
    <name type="scientific">Mucilaginibacter aquatilis</name>
    <dbReference type="NCBI Taxonomy" id="1517760"/>
    <lineage>
        <taxon>Bacteria</taxon>
        <taxon>Pseudomonadati</taxon>
        <taxon>Bacteroidota</taxon>
        <taxon>Sphingobacteriia</taxon>
        <taxon>Sphingobacteriales</taxon>
        <taxon>Sphingobacteriaceae</taxon>
        <taxon>Mucilaginibacter</taxon>
    </lineage>
</organism>